<evidence type="ECO:0000313" key="2">
    <source>
        <dbReference type="EMBL" id="KAF4610451.1"/>
    </source>
</evidence>
<protein>
    <submittedName>
        <fullName evidence="2">Uncharacterized protein</fullName>
    </submittedName>
</protein>
<dbReference type="AlphaFoldDB" id="A0A8H4VHK5"/>
<keyword evidence="3" id="KW-1185">Reference proteome</keyword>
<name>A0A8H4VHK5_9AGAR</name>
<evidence type="ECO:0000313" key="3">
    <source>
        <dbReference type="Proteomes" id="UP000521872"/>
    </source>
</evidence>
<dbReference type="SUPFAM" id="SSF57997">
    <property type="entry name" value="Tropomyosin"/>
    <property type="match status" value="1"/>
</dbReference>
<dbReference type="Proteomes" id="UP000521872">
    <property type="component" value="Unassembled WGS sequence"/>
</dbReference>
<reference evidence="2 3" key="1">
    <citation type="submission" date="2019-12" db="EMBL/GenBank/DDBJ databases">
        <authorList>
            <person name="Floudas D."/>
            <person name="Bentzer J."/>
            <person name="Ahren D."/>
            <person name="Johansson T."/>
            <person name="Persson P."/>
            <person name="Tunlid A."/>
        </authorList>
    </citation>
    <scope>NUCLEOTIDE SEQUENCE [LARGE SCALE GENOMIC DNA]</scope>
    <source>
        <strain evidence="2 3">CBS 102.39</strain>
    </source>
</reference>
<feature type="compositionally biased region" description="Basic and acidic residues" evidence="1">
    <location>
        <begin position="185"/>
        <end position="208"/>
    </location>
</feature>
<comment type="caution">
    <text evidence="2">The sequence shown here is derived from an EMBL/GenBank/DDBJ whole genome shotgun (WGS) entry which is preliminary data.</text>
</comment>
<accession>A0A8H4VHK5</accession>
<dbReference type="EMBL" id="JAACJL010000058">
    <property type="protein sequence ID" value="KAF4610451.1"/>
    <property type="molecule type" value="Genomic_DNA"/>
</dbReference>
<sequence length="398" mass="44734">MDRDKEASIEDGKKQVRVYAAVHCKDIEYDSQTRLQGVLNEFGKDLQSYTDEKIRMHTIVRGLGQVAVSDQEQAVDCFDYNPTVDAMFARTTRTKTRAIIVDLPLSFDNGDNENAAVLKTKKAFDESIRSGAQKLINKKKDDSKKAKKNATRLASSAPPTPSETGDESVQGESRVKDVVQAAKKPTLEDLMKRMDKSEQKNDELSGEIGKLKDQNDELKEEVGKLKDQNAELKDRADKADERVGVLEKENTKLTRAVRVLENEKVELAQKVRDLDQKTNQQNIVYNELLQAHVRLKKFGGNVAFYKGYKEGSKGVDADPPTTDADEDLFPDIAEGKIPEKLISQYVGLRAIIDAGQSMLAQFLDLRTQDGEESYYSLTFRNILNFHYSTGAQLTDDER</sequence>
<proteinExistence type="predicted"/>
<feature type="region of interest" description="Disordered" evidence="1">
    <location>
        <begin position="135"/>
        <end position="208"/>
    </location>
</feature>
<evidence type="ECO:0000256" key="1">
    <source>
        <dbReference type="SAM" id="MobiDB-lite"/>
    </source>
</evidence>
<dbReference type="Gene3D" id="1.10.287.510">
    <property type="entry name" value="Helix hairpin bin"/>
    <property type="match status" value="1"/>
</dbReference>
<organism evidence="2 3">
    <name type="scientific">Agrocybe pediades</name>
    <dbReference type="NCBI Taxonomy" id="84607"/>
    <lineage>
        <taxon>Eukaryota</taxon>
        <taxon>Fungi</taxon>
        <taxon>Dikarya</taxon>
        <taxon>Basidiomycota</taxon>
        <taxon>Agaricomycotina</taxon>
        <taxon>Agaricomycetes</taxon>
        <taxon>Agaricomycetidae</taxon>
        <taxon>Agaricales</taxon>
        <taxon>Agaricineae</taxon>
        <taxon>Strophariaceae</taxon>
        <taxon>Agrocybe</taxon>
    </lineage>
</organism>
<gene>
    <name evidence="2" type="ORF">D9613_006554</name>
</gene>